<feature type="signal peptide" evidence="1">
    <location>
        <begin position="1"/>
        <end position="29"/>
    </location>
</feature>
<keyword evidence="1" id="KW-0732">Signal</keyword>
<dbReference type="InterPro" id="IPR036426">
    <property type="entry name" value="Bulb-type_lectin_dom_sf"/>
</dbReference>
<feature type="domain" description="Bulb-type lectin" evidence="2">
    <location>
        <begin position="152"/>
        <end position="259"/>
    </location>
</feature>
<keyword evidence="4" id="KW-1185">Reference proteome</keyword>
<proteinExistence type="predicted"/>
<dbReference type="InterPro" id="IPR001480">
    <property type="entry name" value="Bulb-type_lectin_dom"/>
</dbReference>
<dbReference type="AlphaFoldDB" id="A0A6H9YSH0"/>
<reference evidence="3 4" key="1">
    <citation type="submission" date="2019-09" db="EMBL/GenBank/DDBJ databases">
        <title>Actinomadura physcomitrii sp. nov., a novel actinomycete isolated from moss [Physcomitrium sphaericum (Ludw) Fuernr].</title>
        <authorList>
            <person name="Zhuang X."/>
            <person name="Liu C."/>
        </authorList>
    </citation>
    <scope>NUCLEOTIDE SEQUENCE [LARGE SCALE GENOMIC DNA]</scope>
    <source>
        <strain evidence="3 4">HMC1</strain>
    </source>
</reference>
<dbReference type="SMART" id="SM00108">
    <property type="entry name" value="B_lectin"/>
    <property type="match status" value="2"/>
</dbReference>
<evidence type="ECO:0000313" key="4">
    <source>
        <dbReference type="Proteomes" id="UP000468735"/>
    </source>
</evidence>
<feature type="domain" description="Bulb-type lectin" evidence="2">
    <location>
        <begin position="44"/>
        <end position="151"/>
    </location>
</feature>
<feature type="chain" id="PRO_5039167374" description="Bulb-type lectin domain-containing protein" evidence="1">
    <location>
        <begin position="30"/>
        <end position="261"/>
    </location>
</feature>
<dbReference type="EMBL" id="WBMT01000007">
    <property type="protein sequence ID" value="KAB2348393.1"/>
    <property type="molecule type" value="Genomic_DNA"/>
</dbReference>
<accession>A0A6H9YSH0</accession>
<evidence type="ECO:0000256" key="1">
    <source>
        <dbReference type="SAM" id="SignalP"/>
    </source>
</evidence>
<dbReference type="SUPFAM" id="SSF51110">
    <property type="entry name" value="alpha-D-mannose-specific plant lectins"/>
    <property type="match status" value="2"/>
</dbReference>
<dbReference type="RefSeq" id="WP_151561121.1">
    <property type="nucleotide sequence ID" value="NZ_WBMT01000007.1"/>
</dbReference>
<dbReference type="PROSITE" id="PS50927">
    <property type="entry name" value="BULB_LECTIN"/>
    <property type="match status" value="2"/>
</dbReference>
<dbReference type="Proteomes" id="UP000468735">
    <property type="component" value="Unassembled WGS sequence"/>
</dbReference>
<dbReference type="OrthoDB" id="516973at2"/>
<dbReference type="Gene3D" id="2.90.10.10">
    <property type="entry name" value="Bulb-type lectin domain"/>
    <property type="match status" value="5"/>
</dbReference>
<gene>
    <name evidence="3" type="ORF">F8566_16535</name>
</gene>
<sequence>MNKLRLAAVAMATGAVVAPLVVGTAAAQAETTAAPTAQATRAVGDLLKPGQILKPGQYRKSRNGKYRLIQQKDGNLVLYKGRKALWNTLTAGHKGAFTAMQKDGNLVVYKGRKPLWAANPGHHPGAFLAVQNDGNLVIYKGRKAIWWRNIYIGTLVSPQRLNPGQAVLSPNRKYTFIQQTDGNLVLYKGRKPLWATNPGRQPGAFTIMQSDGNLVTYKGRKPLWAANPGHHPGAFLAVQNDGNVVIYKGRKPLWWTGTTGR</sequence>
<evidence type="ECO:0000313" key="3">
    <source>
        <dbReference type="EMBL" id="KAB2348393.1"/>
    </source>
</evidence>
<evidence type="ECO:0000259" key="2">
    <source>
        <dbReference type="PROSITE" id="PS50927"/>
    </source>
</evidence>
<name>A0A6H9YSH0_9ACTN</name>
<protein>
    <recommendedName>
        <fullName evidence="2">Bulb-type lectin domain-containing protein</fullName>
    </recommendedName>
</protein>
<comment type="caution">
    <text evidence="3">The sequence shown here is derived from an EMBL/GenBank/DDBJ whole genome shotgun (WGS) entry which is preliminary data.</text>
</comment>
<organism evidence="3 4">
    <name type="scientific">Actinomadura rudentiformis</name>
    <dbReference type="NCBI Taxonomy" id="359158"/>
    <lineage>
        <taxon>Bacteria</taxon>
        <taxon>Bacillati</taxon>
        <taxon>Actinomycetota</taxon>
        <taxon>Actinomycetes</taxon>
        <taxon>Streptosporangiales</taxon>
        <taxon>Thermomonosporaceae</taxon>
        <taxon>Actinomadura</taxon>
    </lineage>
</organism>